<evidence type="ECO:0000313" key="10">
    <source>
        <dbReference type="EMBL" id="MDR5654285.1"/>
    </source>
</evidence>
<keyword evidence="5 8" id="KW-0812">Transmembrane</keyword>
<sequence length="484" mass="51348">MVQPDHAGASETAQDRWRRAALAGIAILTLWRVAILWFNRTELWVDEAQYWLWGQSFSFGAYSKPPLIGWLIGLVTRIAGDSAFGVRLAAPLIHGITAYVVLILASRLANGRAAALAALTYATMPAATLGSLLISTDTPMLLAIAVALLLQHRLAERSAAGQATLLGLAVGLGFLSKHAMIFAVAGMVAAAVASPSWRLARRDFLLALLVALAVAAPNLWWIATHGFVTLRHLAEAGGAEGWGLHPARALRFLAEQFAVMGPLAFAAFLLSFRGADPQMRGLRAMAAVVLAIVTCQALAGRALANWAVGFTVASSIIAAVWLIRHPRLAMVSLTLGLVVAIALPLLTVFGAGWRTGEGKLILARHLGRGEVSARAMDYARRQGVQVIAAHDRGLLADLSWQARATDLRIVAAPHKGTARHHWDLVQPFASDASVPAALLLLQAEPPGCALGPDESWIAGPGFAEGQRITLTLASHACLMDISSE</sequence>
<feature type="domain" description="Glycosyltransferase RgtA/B/C/D-like" evidence="9">
    <location>
        <begin position="63"/>
        <end position="221"/>
    </location>
</feature>
<name>A0ABU1FBL5_9RHOB</name>
<keyword evidence="2" id="KW-1003">Cell membrane</keyword>
<evidence type="ECO:0000259" key="9">
    <source>
        <dbReference type="Pfam" id="PF13231"/>
    </source>
</evidence>
<evidence type="ECO:0000256" key="7">
    <source>
        <dbReference type="ARBA" id="ARBA00023136"/>
    </source>
</evidence>
<evidence type="ECO:0000256" key="8">
    <source>
        <dbReference type="SAM" id="Phobius"/>
    </source>
</evidence>
<evidence type="ECO:0000256" key="6">
    <source>
        <dbReference type="ARBA" id="ARBA00022989"/>
    </source>
</evidence>
<feature type="transmembrane region" description="Helical" evidence="8">
    <location>
        <begin position="282"/>
        <end position="299"/>
    </location>
</feature>
<evidence type="ECO:0000256" key="5">
    <source>
        <dbReference type="ARBA" id="ARBA00022692"/>
    </source>
</evidence>
<gene>
    <name evidence="10" type="ORF">RGD00_16850</name>
</gene>
<comment type="subcellular location">
    <subcellularLocation>
        <location evidence="1">Cell membrane</location>
        <topology evidence="1">Multi-pass membrane protein</topology>
    </subcellularLocation>
</comment>
<keyword evidence="6 8" id="KW-1133">Transmembrane helix</keyword>
<dbReference type="InterPro" id="IPR038731">
    <property type="entry name" value="RgtA/B/C-like"/>
</dbReference>
<dbReference type="InterPro" id="IPR050297">
    <property type="entry name" value="LipidA_mod_glycosyltrf_83"/>
</dbReference>
<evidence type="ECO:0000313" key="11">
    <source>
        <dbReference type="Proteomes" id="UP001247754"/>
    </source>
</evidence>
<protein>
    <submittedName>
        <fullName evidence="10">Glycosyltransferase family 39 protein</fullName>
        <ecNumber evidence="10">2.4.-.-</ecNumber>
    </submittedName>
</protein>
<feature type="transmembrane region" description="Helical" evidence="8">
    <location>
        <begin position="330"/>
        <end position="353"/>
    </location>
</feature>
<keyword evidence="11" id="KW-1185">Reference proteome</keyword>
<feature type="transmembrane region" description="Helical" evidence="8">
    <location>
        <begin position="204"/>
        <end position="223"/>
    </location>
</feature>
<dbReference type="PANTHER" id="PTHR33908">
    <property type="entry name" value="MANNOSYLTRANSFERASE YKCB-RELATED"/>
    <property type="match status" value="1"/>
</dbReference>
<keyword evidence="7 8" id="KW-0472">Membrane</keyword>
<proteinExistence type="predicted"/>
<dbReference type="RefSeq" id="WP_310458455.1">
    <property type="nucleotide sequence ID" value="NZ_JAVKPH010000023.1"/>
</dbReference>
<accession>A0ABU1FBL5</accession>
<evidence type="ECO:0000256" key="1">
    <source>
        <dbReference type="ARBA" id="ARBA00004651"/>
    </source>
</evidence>
<feature type="transmembrane region" description="Helical" evidence="8">
    <location>
        <begin position="50"/>
        <end position="76"/>
    </location>
</feature>
<keyword evidence="3 10" id="KW-0328">Glycosyltransferase</keyword>
<evidence type="ECO:0000256" key="3">
    <source>
        <dbReference type="ARBA" id="ARBA00022676"/>
    </source>
</evidence>
<keyword evidence="4 10" id="KW-0808">Transferase</keyword>
<dbReference type="PANTHER" id="PTHR33908:SF11">
    <property type="entry name" value="MEMBRANE PROTEIN"/>
    <property type="match status" value="1"/>
</dbReference>
<evidence type="ECO:0000256" key="2">
    <source>
        <dbReference type="ARBA" id="ARBA00022475"/>
    </source>
</evidence>
<feature type="transmembrane region" description="Helical" evidence="8">
    <location>
        <begin position="252"/>
        <end position="270"/>
    </location>
</feature>
<comment type="caution">
    <text evidence="10">The sequence shown here is derived from an EMBL/GenBank/DDBJ whole genome shotgun (WGS) entry which is preliminary data.</text>
</comment>
<feature type="transmembrane region" description="Helical" evidence="8">
    <location>
        <begin position="305"/>
        <end position="323"/>
    </location>
</feature>
<feature type="transmembrane region" description="Helical" evidence="8">
    <location>
        <begin position="88"/>
        <end position="109"/>
    </location>
</feature>
<dbReference type="EC" id="2.4.-.-" evidence="10"/>
<dbReference type="GO" id="GO:0016757">
    <property type="term" value="F:glycosyltransferase activity"/>
    <property type="evidence" value="ECO:0007669"/>
    <property type="project" value="UniProtKB-KW"/>
</dbReference>
<feature type="transmembrane region" description="Helical" evidence="8">
    <location>
        <begin position="180"/>
        <end position="197"/>
    </location>
</feature>
<evidence type="ECO:0000256" key="4">
    <source>
        <dbReference type="ARBA" id="ARBA00022679"/>
    </source>
</evidence>
<dbReference type="Pfam" id="PF13231">
    <property type="entry name" value="PMT_2"/>
    <property type="match status" value="1"/>
</dbReference>
<organism evidence="10 11">
    <name type="scientific">Ruixingdingia sedimenti</name>
    <dbReference type="NCBI Taxonomy" id="3073604"/>
    <lineage>
        <taxon>Bacteria</taxon>
        <taxon>Pseudomonadati</taxon>
        <taxon>Pseudomonadota</taxon>
        <taxon>Alphaproteobacteria</taxon>
        <taxon>Rhodobacterales</taxon>
        <taxon>Paracoccaceae</taxon>
        <taxon>Ruixingdingia</taxon>
    </lineage>
</organism>
<feature type="transmembrane region" description="Helical" evidence="8">
    <location>
        <begin position="20"/>
        <end position="38"/>
    </location>
</feature>
<dbReference type="EMBL" id="JAVKPH010000023">
    <property type="protein sequence ID" value="MDR5654285.1"/>
    <property type="molecule type" value="Genomic_DNA"/>
</dbReference>
<reference evidence="10 11" key="1">
    <citation type="submission" date="2023-09" db="EMBL/GenBank/DDBJ databases">
        <title>Xinfangfangia sedmenti sp. nov., isolated the sedment.</title>
        <authorList>
            <person name="Xu L."/>
        </authorList>
    </citation>
    <scope>NUCLEOTIDE SEQUENCE [LARGE SCALE GENOMIC DNA]</scope>
    <source>
        <strain evidence="10 11">LG-4</strain>
    </source>
</reference>
<dbReference type="Proteomes" id="UP001247754">
    <property type="component" value="Unassembled WGS sequence"/>
</dbReference>